<keyword evidence="5 8" id="KW-1133">Transmembrane helix</keyword>
<dbReference type="RefSeq" id="WP_136446617.1">
    <property type="nucleotide sequence ID" value="NZ_SSXH01000018.1"/>
</dbReference>
<evidence type="ECO:0000256" key="3">
    <source>
        <dbReference type="ARBA" id="ARBA00022475"/>
    </source>
</evidence>
<evidence type="ECO:0000256" key="1">
    <source>
        <dbReference type="ARBA" id="ARBA00004651"/>
    </source>
</evidence>
<feature type="region of interest" description="Disordered" evidence="7">
    <location>
        <begin position="296"/>
        <end position="327"/>
    </location>
</feature>
<dbReference type="AlphaFoldDB" id="A0A4S5EU79"/>
<dbReference type="PANTHER" id="PTHR42920">
    <property type="entry name" value="OS03G0707200 PROTEIN-RELATED"/>
    <property type="match status" value="1"/>
</dbReference>
<dbReference type="OrthoDB" id="4833087at2"/>
<keyword evidence="6 8" id="KW-0472">Membrane</keyword>
<sequence length="327" mass="34465">MSTQLSSRRAWLIDAPVLMVAVVWGSSYLATKEITSGATVIAILLLRFLLAIPLLGIAARRKIRGLTPRELSGGLILGLILTAIFLLETYGVVHTSATNAGLIISLTLIFTPLAESGLSRALPSRAFLAAATLSVLGVVMLTQGAGFTTPSLGDLLMLLAALARTANVLVIHRLPAVRSTDDGALTFMQLSTAVIVFSLLSPFVGTTPWHLASTLTGAQWLNVLYLSLMCTLFAFFVQLWAVRRTSPSRVSLLLGTEPLWAAVVGIAFGGDQPGFLGYFGAALILIGSFWGRRAAEQSATPGPARPPGTEPTHDAVTTEGRTARGAS</sequence>
<feature type="transmembrane region" description="Helical" evidence="8">
    <location>
        <begin position="183"/>
        <end position="204"/>
    </location>
</feature>
<keyword evidence="4 8" id="KW-0812">Transmembrane</keyword>
<reference evidence="10 11" key="1">
    <citation type="submission" date="2019-04" db="EMBL/GenBank/DDBJ databases">
        <title>Draft genome sequences for three unisolated Alnus-infective Frankia Sp+ strains, AgTrS, AiOr and AvVan, the first sequenced Frankia strains able to sporulate in-planta.</title>
        <authorList>
            <person name="Bethencourt L."/>
            <person name="Vautrin F."/>
            <person name="Taib N."/>
            <person name="Dubost A."/>
            <person name="Castro-Garcia L."/>
            <person name="Imbaud O."/>
            <person name="Abrouk D."/>
            <person name="Fournier P."/>
            <person name="Briolay J."/>
            <person name="Nguyen A."/>
            <person name="Normand P."/>
            <person name="Fernandez M.P."/>
            <person name="Brochier-Armanet C."/>
            <person name="Herrera-Belaroussi A."/>
        </authorList>
    </citation>
    <scope>NUCLEOTIDE SEQUENCE [LARGE SCALE GENOMIC DNA]</scope>
    <source>
        <strain evidence="10 11">AvVan</strain>
    </source>
</reference>
<keyword evidence="11" id="KW-1185">Reference proteome</keyword>
<dbReference type="GO" id="GO:0005886">
    <property type="term" value="C:plasma membrane"/>
    <property type="evidence" value="ECO:0007669"/>
    <property type="project" value="UniProtKB-SubCell"/>
</dbReference>
<feature type="transmembrane region" description="Helical" evidence="8">
    <location>
        <begin position="126"/>
        <end position="146"/>
    </location>
</feature>
<evidence type="ECO:0000313" key="11">
    <source>
        <dbReference type="Proteomes" id="UP000305282"/>
    </source>
</evidence>
<evidence type="ECO:0000313" key="10">
    <source>
        <dbReference type="EMBL" id="THJ76078.1"/>
    </source>
</evidence>
<evidence type="ECO:0000256" key="5">
    <source>
        <dbReference type="ARBA" id="ARBA00022989"/>
    </source>
</evidence>
<comment type="subcellular location">
    <subcellularLocation>
        <location evidence="1">Cell membrane</location>
        <topology evidence="1">Multi-pass membrane protein</topology>
    </subcellularLocation>
</comment>
<dbReference type="SUPFAM" id="SSF103481">
    <property type="entry name" value="Multidrug resistance efflux transporter EmrE"/>
    <property type="match status" value="2"/>
</dbReference>
<proteinExistence type="inferred from homology"/>
<feature type="domain" description="EamA" evidence="9">
    <location>
        <begin position="17"/>
        <end position="142"/>
    </location>
</feature>
<feature type="transmembrane region" description="Helical" evidence="8">
    <location>
        <begin position="71"/>
        <end position="90"/>
    </location>
</feature>
<evidence type="ECO:0000256" key="6">
    <source>
        <dbReference type="ARBA" id="ARBA00023136"/>
    </source>
</evidence>
<comment type="caution">
    <text evidence="10">The sequence shown here is derived from an EMBL/GenBank/DDBJ whole genome shotgun (WGS) entry which is preliminary data.</text>
</comment>
<name>A0A4S5EU79_9ACTN</name>
<evidence type="ECO:0000256" key="4">
    <source>
        <dbReference type="ARBA" id="ARBA00022692"/>
    </source>
</evidence>
<gene>
    <name evidence="10" type="ORF">E7Y31_01835</name>
</gene>
<feature type="transmembrane region" description="Helical" evidence="8">
    <location>
        <begin position="275"/>
        <end position="291"/>
    </location>
</feature>
<evidence type="ECO:0000259" key="9">
    <source>
        <dbReference type="Pfam" id="PF00892"/>
    </source>
</evidence>
<protein>
    <submittedName>
        <fullName evidence="10">DMT family transporter</fullName>
    </submittedName>
</protein>
<dbReference type="EMBL" id="SSXH01000018">
    <property type="protein sequence ID" value="THJ76078.1"/>
    <property type="molecule type" value="Genomic_DNA"/>
</dbReference>
<evidence type="ECO:0000256" key="7">
    <source>
        <dbReference type="SAM" id="MobiDB-lite"/>
    </source>
</evidence>
<dbReference type="InterPro" id="IPR051258">
    <property type="entry name" value="Diverse_Substrate_Transporter"/>
</dbReference>
<keyword evidence="3" id="KW-1003">Cell membrane</keyword>
<feature type="transmembrane region" description="Helical" evidence="8">
    <location>
        <begin position="96"/>
        <end position="114"/>
    </location>
</feature>
<dbReference type="PANTHER" id="PTHR42920:SF5">
    <property type="entry name" value="EAMA DOMAIN-CONTAINING PROTEIN"/>
    <property type="match status" value="1"/>
</dbReference>
<feature type="transmembrane region" description="Helical" evidence="8">
    <location>
        <begin position="224"/>
        <end position="243"/>
    </location>
</feature>
<comment type="similarity">
    <text evidence="2">Belongs to the EamA transporter family.</text>
</comment>
<feature type="transmembrane region" description="Helical" evidence="8">
    <location>
        <begin position="250"/>
        <end position="269"/>
    </location>
</feature>
<feature type="transmembrane region" description="Helical" evidence="8">
    <location>
        <begin position="12"/>
        <end position="31"/>
    </location>
</feature>
<dbReference type="Proteomes" id="UP000305282">
    <property type="component" value="Unassembled WGS sequence"/>
</dbReference>
<evidence type="ECO:0000256" key="2">
    <source>
        <dbReference type="ARBA" id="ARBA00007362"/>
    </source>
</evidence>
<dbReference type="InterPro" id="IPR000620">
    <property type="entry name" value="EamA_dom"/>
</dbReference>
<accession>A0A4S5EU79</accession>
<organism evidence="10 11">
    <name type="scientific">Candidatus Frankia alpina</name>
    <dbReference type="NCBI Taxonomy" id="2699483"/>
    <lineage>
        <taxon>Bacteria</taxon>
        <taxon>Bacillati</taxon>
        <taxon>Actinomycetota</taxon>
        <taxon>Actinomycetes</taxon>
        <taxon>Frankiales</taxon>
        <taxon>Frankiaceae</taxon>
        <taxon>Frankia</taxon>
    </lineage>
</organism>
<feature type="domain" description="EamA" evidence="9">
    <location>
        <begin position="152"/>
        <end position="289"/>
    </location>
</feature>
<feature type="transmembrane region" description="Helical" evidence="8">
    <location>
        <begin position="152"/>
        <end position="171"/>
    </location>
</feature>
<dbReference type="InterPro" id="IPR037185">
    <property type="entry name" value="EmrE-like"/>
</dbReference>
<dbReference type="Pfam" id="PF00892">
    <property type="entry name" value="EamA"/>
    <property type="match status" value="2"/>
</dbReference>
<evidence type="ECO:0000256" key="8">
    <source>
        <dbReference type="SAM" id="Phobius"/>
    </source>
</evidence>
<feature type="transmembrane region" description="Helical" evidence="8">
    <location>
        <begin position="37"/>
        <end position="59"/>
    </location>
</feature>